<evidence type="ECO:0000313" key="2">
    <source>
        <dbReference type="Proteomes" id="UP001140066"/>
    </source>
</evidence>
<proteinExistence type="predicted"/>
<organism evidence="1 2">
    <name type="scientific">Coemansia linderi</name>
    <dbReference type="NCBI Taxonomy" id="2663919"/>
    <lineage>
        <taxon>Eukaryota</taxon>
        <taxon>Fungi</taxon>
        <taxon>Fungi incertae sedis</taxon>
        <taxon>Zoopagomycota</taxon>
        <taxon>Kickxellomycotina</taxon>
        <taxon>Kickxellomycetes</taxon>
        <taxon>Kickxellales</taxon>
        <taxon>Kickxellaceae</taxon>
        <taxon>Coemansia</taxon>
    </lineage>
</organism>
<dbReference type="Proteomes" id="UP001140066">
    <property type="component" value="Unassembled WGS sequence"/>
</dbReference>
<keyword evidence="2" id="KW-1185">Reference proteome</keyword>
<name>A0ACC1KNI8_9FUNG</name>
<dbReference type="EMBL" id="JANBUK010000053">
    <property type="protein sequence ID" value="KAJ2792113.1"/>
    <property type="molecule type" value="Genomic_DNA"/>
</dbReference>
<comment type="caution">
    <text evidence="1">The sequence shown here is derived from an EMBL/GenBank/DDBJ whole genome shotgun (WGS) entry which is preliminary data.</text>
</comment>
<sequence>MLPSVRDILAFSDCKPSQRYGSTDGSVDSESTDEGSRGSGTSNSKRRPGRKAGSSDRYPVTMSVRQYRCGVHSCAAVFKRPEHLKRHMLTHTQVRPFRCEAKGCGKRFSRRDNYITHTKKHLLDSECPDTVSHRHACSDENSGASTTGSSTPARAESPGLPAVSSIFGLLNDCSEEQQYRPGTSQSWPSSSRTGSASPGVSHFNTSAPAVFLAPVLPPLELLAQASLQSETSPPQLPRRESRPLAVRVSISEGSKAVASFVEDAQSNLHPKWAPTGDAAAAAAAGSSVEQFSATVVAGDPAKPFMCSLCGSRFGRVEHVKRHHLVHTGQRKYECQVCSKSFARKDNMVQHLRSHERKDD</sequence>
<accession>A0ACC1KNI8</accession>
<reference evidence="1" key="1">
    <citation type="submission" date="2022-07" db="EMBL/GenBank/DDBJ databases">
        <title>Phylogenomic reconstructions and comparative analyses of Kickxellomycotina fungi.</title>
        <authorList>
            <person name="Reynolds N.K."/>
            <person name="Stajich J.E."/>
            <person name="Barry K."/>
            <person name="Grigoriev I.V."/>
            <person name="Crous P."/>
            <person name="Smith M.E."/>
        </authorList>
    </citation>
    <scope>NUCLEOTIDE SEQUENCE</scope>
    <source>
        <strain evidence="1">BCRC 34191</strain>
    </source>
</reference>
<gene>
    <name evidence="1" type="ORF">GGI18_000653</name>
</gene>
<evidence type="ECO:0000313" key="1">
    <source>
        <dbReference type="EMBL" id="KAJ2792113.1"/>
    </source>
</evidence>
<protein>
    <submittedName>
        <fullName evidence="1">Uncharacterized protein</fullName>
    </submittedName>
</protein>